<reference evidence="7" key="2">
    <citation type="submission" date="2020-05" db="UniProtKB">
        <authorList>
            <consortium name="EnsemblMetazoa"/>
        </authorList>
    </citation>
    <scope>IDENTIFICATION</scope>
</reference>
<sequence>MHFGLSDIPVLLVLVVMRLELCTCMKYTCLMGSDGFCVFQGVHIENAEQAQDVQLEAPPATAAEVTRVKFRDSSMFVLPPRLYVAFRQLQELRVWWMHLHSIHVDPRLLTLDAEKNRISTITTDPDTIPALRKLELNQNRLRNIDNISQFENLEVLELAHNDLRTLDMCVFGRMSKLRLLDLSSNNLALVRSSLQSHEKLPALTVLYLNDNRLSYLDLGILRSFPALEKVHLANNALVYVDYESLSATALPRLRIVHLQTNDWHCEALSDMVAYLRKAGVQDFKTFSAFNCKERSVEGICCTENRPFALVRKSSRYLAHYASELNGHTRHLMRELQHTRHELVRLSVNDNFTQTSLRNLGDEVEDLRNQLTDVISSFSSASGDVQAQTTVSPGSGRSKSNPHQGVGIDPERLSAEVAKMRRDMQKVLRDNETLRQQARQHEKLRQELDALRNDTDETKLAFQLLKEENSLLKQDLQQLQQKFQQLFNRGPTV</sequence>
<dbReference type="STRING" id="74873.A0A084W2Y0"/>
<evidence type="ECO:0000256" key="3">
    <source>
        <dbReference type="SAM" id="Coils"/>
    </source>
</evidence>
<dbReference type="OrthoDB" id="676979at2759"/>
<organism evidence="6">
    <name type="scientific">Anopheles sinensis</name>
    <name type="common">Mosquito</name>
    <dbReference type="NCBI Taxonomy" id="74873"/>
    <lineage>
        <taxon>Eukaryota</taxon>
        <taxon>Metazoa</taxon>
        <taxon>Ecdysozoa</taxon>
        <taxon>Arthropoda</taxon>
        <taxon>Hexapoda</taxon>
        <taxon>Insecta</taxon>
        <taxon>Pterygota</taxon>
        <taxon>Neoptera</taxon>
        <taxon>Endopterygota</taxon>
        <taxon>Diptera</taxon>
        <taxon>Nematocera</taxon>
        <taxon>Culicoidea</taxon>
        <taxon>Culicidae</taxon>
        <taxon>Anophelinae</taxon>
        <taxon>Anopheles</taxon>
    </lineage>
</organism>
<feature type="compositionally biased region" description="Polar residues" evidence="4">
    <location>
        <begin position="381"/>
        <end position="402"/>
    </location>
</feature>
<dbReference type="InterPro" id="IPR003591">
    <property type="entry name" value="Leu-rich_rpt_typical-subtyp"/>
</dbReference>
<dbReference type="InterPro" id="IPR032675">
    <property type="entry name" value="LRR_dom_sf"/>
</dbReference>
<dbReference type="Proteomes" id="UP000030765">
    <property type="component" value="Unassembled WGS sequence"/>
</dbReference>
<dbReference type="AlphaFoldDB" id="A0A084W2Y0"/>
<dbReference type="VEuPathDB" id="VectorBase:ASIS000221"/>
<keyword evidence="2" id="KW-0677">Repeat</keyword>
<accession>A0A084W2Y0</accession>
<dbReference type="SUPFAM" id="SSF52058">
    <property type="entry name" value="L domain-like"/>
    <property type="match status" value="1"/>
</dbReference>
<protein>
    <submittedName>
        <fullName evidence="6">AGAP005496-PA-like protein</fullName>
    </submittedName>
</protein>
<dbReference type="OMA" id="QELRVWW"/>
<evidence type="ECO:0000313" key="8">
    <source>
        <dbReference type="Proteomes" id="UP000030765"/>
    </source>
</evidence>
<feature type="region of interest" description="Disordered" evidence="4">
    <location>
        <begin position="381"/>
        <end position="409"/>
    </location>
</feature>
<dbReference type="InterPro" id="IPR001611">
    <property type="entry name" value="Leu-rich_rpt"/>
</dbReference>
<gene>
    <name evidence="6" type="ORF">ZHAS_00012456</name>
</gene>
<keyword evidence="8" id="KW-1185">Reference proteome</keyword>
<keyword evidence="3" id="KW-0175">Coiled coil</keyword>
<dbReference type="Pfam" id="PF13855">
    <property type="entry name" value="LRR_8"/>
    <property type="match status" value="1"/>
</dbReference>
<dbReference type="EnsemblMetazoa" id="ASIC012456-RA">
    <property type="protein sequence ID" value="ASIC012456-PA"/>
    <property type="gene ID" value="ASIC012456"/>
</dbReference>
<dbReference type="Gene3D" id="3.80.10.10">
    <property type="entry name" value="Ribonuclease Inhibitor"/>
    <property type="match status" value="1"/>
</dbReference>
<evidence type="ECO:0000313" key="7">
    <source>
        <dbReference type="EnsemblMetazoa" id="ASIC012456-PA"/>
    </source>
</evidence>
<dbReference type="PANTHER" id="PTHR24366">
    <property type="entry name" value="IG(IMMUNOGLOBULIN) AND LRR(LEUCINE RICH REPEAT) DOMAINS"/>
    <property type="match status" value="1"/>
</dbReference>
<keyword evidence="1" id="KW-0433">Leucine-rich repeat</keyword>
<dbReference type="PROSITE" id="PS51450">
    <property type="entry name" value="LRR"/>
    <property type="match status" value="1"/>
</dbReference>
<feature type="signal peptide" evidence="5">
    <location>
        <begin position="1"/>
        <end position="24"/>
    </location>
</feature>
<dbReference type="VEuPathDB" id="VectorBase:ASIC012456"/>
<name>A0A084W2Y0_ANOSI</name>
<proteinExistence type="predicted"/>
<dbReference type="EMBL" id="KE525278">
    <property type="protein sequence ID" value="KFB44574.1"/>
    <property type="molecule type" value="Genomic_DNA"/>
</dbReference>
<feature type="coiled-coil region" evidence="3">
    <location>
        <begin position="416"/>
        <end position="488"/>
    </location>
</feature>
<dbReference type="PANTHER" id="PTHR24366:SF96">
    <property type="entry name" value="LEUCINE RICH REPEAT CONTAINING 53"/>
    <property type="match status" value="1"/>
</dbReference>
<feature type="chain" id="PRO_5001784406" evidence="5">
    <location>
        <begin position="25"/>
        <end position="492"/>
    </location>
</feature>
<evidence type="ECO:0000256" key="1">
    <source>
        <dbReference type="ARBA" id="ARBA00022614"/>
    </source>
</evidence>
<evidence type="ECO:0000313" key="6">
    <source>
        <dbReference type="EMBL" id="KFB44574.1"/>
    </source>
</evidence>
<evidence type="ECO:0000256" key="5">
    <source>
        <dbReference type="SAM" id="SignalP"/>
    </source>
</evidence>
<dbReference type="EMBL" id="ATLV01019723">
    <property type="status" value="NOT_ANNOTATED_CDS"/>
    <property type="molecule type" value="Genomic_DNA"/>
</dbReference>
<evidence type="ECO:0000256" key="4">
    <source>
        <dbReference type="SAM" id="MobiDB-lite"/>
    </source>
</evidence>
<keyword evidence="5" id="KW-0732">Signal</keyword>
<evidence type="ECO:0000256" key="2">
    <source>
        <dbReference type="ARBA" id="ARBA00022737"/>
    </source>
</evidence>
<dbReference type="SMART" id="SM00369">
    <property type="entry name" value="LRR_TYP"/>
    <property type="match status" value="5"/>
</dbReference>
<reference evidence="6 8" key="1">
    <citation type="journal article" date="2014" name="BMC Genomics">
        <title>Genome sequence of Anopheles sinensis provides insight into genetics basis of mosquito competence for malaria parasites.</title>
        <authorList>
            <person name="Zhou D."/>
            <person name="Zhang D."/>
            <person name="Ding G."/>
            <person name="Shi L."/>
            <person name="Hou Q."/>
            <person name="Ye Y."/>
            <person name="Xu Y."/>
            <person name="Zhou H."/>
            <person name="Xiong C."/>
            <person name="Li S."/>
            <person name="Yu J."/>
            <person name="Hong S."/>
            <person name="Yu X."/>
            <person name="Zou P."/>
            <person name="Chen C."/>
            <person name="Chang X."/>
            <person name="Wang W."/>
            <person name="Lv Y."/>
            <person name="Sun Y."/>
            <person name="Ma L."/>
            <person name="Shen B."/>
            <person name="Zhu C."/>
        </authorList>
    </citation>
    <scope>NUCLEOTIDE SEQUENCE [LARGE SCALE GENOMIC DNA]</scope>
</reference>